<dbReference type="InterPro" id="IPR007402">
    <property type="entry name" value="DUF455"/>
</dbReference>
<reference evidence="2" key="1">
    <citation type="submission" date="2020-03" db="EMBL/GenBank/DDBJ databases">
        <title>Solimonas marina sp. nov., isolated from deep seawater of the Pacific Ocean.</title>
        <authorList>
            <person name="Liu X."/>
            <person name="Lai Q."/>
            <person name="Sun F."/>
            <person name="Gai Y."/>
            <person name="Li G."/>
            <person name="Shao Z."/>
        </authorList>
    </citation>
    <scope>NUCLEOTIDE SEQUENCE</scope>
    <source>
        <strain evidence="2">C16B3</strain>
    </source>
</reference>
<keyword evidence="3" id="KW-1185">Reference proteome</keyword>
<protein>
    <submittedName>
        <fullName evidence="2">Ferritin-like domain-containing protein</fullName>
    </submittedName>
</protein>
<dbReference type="Gene3D" id="1.20.1260.10">
    <property type="match status" value="1"/>
</dbReference>
<dbReference type="Proteomes" id="UP000653472">
    <property type="component" value="Unassembled WGS sequence"/>
</dbReference>
<dbReference type="PANTHER" id="PTHR42782">
    <property type="entry name" value="SI:CH73-314G15.3"/>
    <property type="match status" value="1"/>
</dbReference>
<dbReference type="CDD" id="cd00657">
    <property type="entry name" value="Ferritin_like"/>
    <property type="match status" value="1"/>
</dbReference>
<comment type="caution">
    <text evidence="2">The sequence shown here is derived from an EMBL/GenBank/DDBJ whole genome shotgun (WGS) entry which is preliminary data.</text>
</comment>
<dbReference type="InterPro" id="IPR012347">
    <property type="entry name" value="Ferritin-like"/>
</dbReference>
<accession>A0A969WFC5</accession>
<dbReference type="RefSeq" id="WP_168149611.1">
    <property type="nucleotide sequence ID" value="NZ_JAAVXB010000013.1"/>
</dbReference>
<sequence length="261" mass="28915">MNDGIDRRRWHAALVETDPGEKCRRVAVLSLADPAPLDADDPRPLPGRPARPTLVHPRDVPHRGLGTVDGRAALMHAIAHIEFNAINLALDAGWRFTGMPARYYADWLSVAQDEARHFAMLRARLQSVGYDYGDFTAHNGLWEAAEKTAHDPLLRMALVPRVLEARGLDVTPGMMQRLREAGDTETVAILDVILREEVGHVEIGTRWFRHLCAQRGLAPDATFATLLAEHGVRLRAPLNLEARRAAGFAESELALASAERR</sequence>
<dbReference type="PIRSF" id="PIRSF012318">
    <property type="entry name" value="UCP012318"/>
    <property type="match status" value="1"/>
</dbReference>
<organism evidence="2 3">
    <name type="scientific">Solimonas marina</name>
    <dbReference type="NCBI Taxonomy" id="2714601"/>
    <lineage>
        <taxon>Bacteria</taxon>
        <taxon>Pseudomonadati</taxon>
        <taxon>Pseudomonadota</taxon>
        <taxon>Gammaproteobacteria</taxon>
        <taxon>Nevskiales</taxon>
        <taxon>Nevskiaceae</taxon>
        <taxon>Solimonas</taxon>
    </lineage>
</organism>
<name>A0A969WFC5_9GAMM</name>
<dbReference type="AlphaFoldDB" id="A0A969WFC5"/>
<evidence type="ECO:0000313" key="2">
    <source>
        <dbReference type="EMBL" id="NKF24286.1"/>
    </source>
</evidence>
<proteinExistence type="predicted"/>
<feature type="region of interest" description="Disordered" evidence="1">
    <location>
        <begin position="35"/>
        <end position="62"/>
    </location>
</feature>
<dbReference type="InterPro" id="IPR009078">
    <property type="entry name" value="Ferritin-like_SF"/>
</dbReference>
<evidence type="ECO:0000256" key="1">
    <source>
        <dbReference type="SAM" id="MobiDB-lite"/>
    </source>
</evidence>
<gene>
    <name evidence="2" type="ORF">G7Y82_18390</name>
</gene>
<dbReference type="InterPro" id="IPR011197">
    <property type="entry name" value="UCP012318"/>
</dbReference>
<dbReference type="PANTHER" id="PTHR42782:SF4">
    <property type="entry name" value="DUF455 DOMAIN-CONTAINING PROTEIN"/>
    <property type="match status" value="1"/>
</dbReference>
<dbReference type="SUPFAM" id="SSF47240">
    <property type="entry name" value="Ferritin-like"/>
    <property type="match status" value="1"/>
</dbReference>
<evidence type="ECO:0000313" key="3">
    <source>
        <dbReference type="Proteomes" id="UP000653472"/>
    </source>
</evidence>
<dbReference type="Pfam" id="PF04305">
    <property type="entry name" value="DUF455"/>
    <property type="match status" value="1"/>
</dbReference>
<dbReference type="EMBL" id="JAAVXB010000013">
    <property type="protein sequence ID" value="NKF24286.1"/>
    <property type="molecule type" value="Genomic_DNA"/>
</dbReference>